<feature type="domain" description="Antitoxin SocA-like Panacea" evidence="1">
    <location>
        <begin position="31"/>
        <end position="132"/>
    </location>
</feature>
<gene>
    <name evidence="2" type="ORF">ATK78_0408</name>
</gene>
<dbReference type="OrthoDB" id="9799173at2"/>
<dbReference type="InterPro" id="IPR025272">
    <property type="entry name" value="SocA_Panacea"/>
</dbReference>
<dbReference type="Proteomes" id="UP000295620">
    <property type="component" value="Unassembled WGS sequence"/>
</dbReference>
<sequence>MEIIQTLGTLDALTLADYILKNYGPMSHLKLQKLVFYCQAYHLGYFNSPLIEDDFQAWVHGPVCRRVFDDQQDVSLLHCDIRYSNYKNEDPDVVFSEALISSQKEFIKDILTDLAAWTGLELEACTHREKPWIIGRIGYGPADRCEVIISKESMREFYSKELVSWWPN</sequence>
<reference evidence="2 3" key="1">
    <citation type="submission" date="2019-03" db="EMBL/GenBank/DDBJ databases">
        <title>Genomic Encyclopedia of Archaeal and Bacterial Type Strains, Phase II (KMG-II): from individual species to whole genera.</title>
        <authorList>
            <person name="Goeker M."/>
        </authorList>
    </citation>
    <scope>NUCLEOTIDE SEQUENCE [LARGE SCALE GENOMIC DNA]</scope>
    <source>
        <strain evidence="2 3">DSM 19035</strain>
    </source>
</reference>
<name>A0A4R6T1D0_9SPHI</name>
<dbReference type="Pfam" id="PF13274">
    <property type="entry name" value="SocA_Panacea"/>
    <property type="match status" value="1"/>
</dbReference>
<comment type="caution">
    <text evidence="2">The sequence shown here is derived from an EMBL/GenBank/DDBJ whole genome shotgun (WGS) entry which is preliminary data.</text>
</comment>
<dbReference type="EMBL" id="SNYC01000003">
    <property type="protein sequence ID" value="TDQ11290.1"/>
    <property type="molecule type" value="Genomic_DNA"/>
</dbReference>
<organism evidence="2 3">
    <name type="scientific">Pedobacter metabolipauper</name>
    <dbReference type="NCBI Taxonomy" id="425513"/>
    <lineage>
        <taxon>Bacteria</taxon>
        <taxon>Pseudomonadati</taxon>
        <taxon>Bacteroidota</taxon>
        <taxon>Sphingobacteriia</taxon>
        <taxon>Sphingobacteriales</taxon>
        <taxon>Sphingobacteriaceae</taxon>
        <taxon>Pedobacter</taxon>
    </lineage>
</organism>
<dbReference type="AlphaFoldDB" id="A0A4R6T1D0"/>
<dbReference type="RefSeq" id="WP_133574372.1">
    <property type="nucleotide sequence ID" value="NZ_SNYC01000003.1"/>
</dbReference>
<protein>
    <submittedName>
        <fullName evidence="2">Putative phage-associated protein</fullName>
    </submittedName>
</protein>
<accession>A0A4R6T1D0</accession>
<evidence type="ECO:0000313" key="2">
    <source>
        <dbReference type="EMBL" id="TDQ11290.1"/>
    </source>
</evidence>
<evidence type="ECO:0000313" key="3">
    <source>
        <dbReference type="Proteomes" id="UP000295620"/>
    </source>
</evidence>
<evidence type="ECO:0000259" key="1">
    <source>
        <dbReference type="Pfam" id="PF13274"/>
    </source>
</evidence>
<keyword evidence="3" id="KW-1185">Reference proteome</keyword>
<proteinExistence type="predicted"/>